<dbReference type="GO" id="GO:0004497">
    <property type="term" value="F:monooxygenase activity"/>
    <property type="evidence" value="ECO:0007669"/>
    <property type="project" value="UniProtKB-KW"/>
</dbReference>
<organism evidence="3 4">
    <name type="scientific">Sphingomonas canadensis</name>
    <dbReference type="NCBI Taxonomy" id="1219257"/>
    <lineage>
        <taxon>Bacteria</taxon>
        <taxon>Pseudomonadati</taxon>
        <taxon>Pseudomonadota</taxon>
        <taxon>Alphaproteobacteria</taxon>
        <taxon>Sphingomonadales</taxon>
        <taxon>Sphingomonadaceae</taxon>
        <taxon>Sphingomonas</taxon>
    </lineage>
</organism>
<dbReference type="InterPro" id="IPR011008">
    <property type="entry name" value="Dimeric_a/b-barrel"/>
</dbReference>
<comment type="caution">
    <text evidence="3">The sequence shown here is derived from an EMBL/GenBank/DDBJ whole genome shotgun (WGS) entry which is preliminary data.</text>
</comment>
<dbReference type="SUPFAM" id="SSF54909">
    <property type="entry name" value="Dimeric alpha+beta barrel"/>
    <property type="match status" value="1"/>
</dbReference>
<dbReference type="Gene3D" id="3.30.70.100">
    <property type="match status" value="1"/>
</dbReference>
<evidence type="ECO:0000313" key="4">
    <source>
        <dbReference type="Proteomes" id="UP001596977"/>
    </source>
</evidence>
<dbReference type="EC" id="1.-.-.-" evidence="3"/>
<feature type="signal peptide" evidence="1">
    <location>
        <begin position="1"/>
        <end position="22"/>
    </location>
</feature>
<feature type="domain" description="ABM" evidence="2">
    <location>
        <begin position="35"/>
        <end position="121"/>
    </location>
</feature>
<accession>A0ABW3H7D1</accession>
<dbReference type="PROSITE" id="PS51318">
    <property type="entry name" value="TAT"/>
    <property type="match status" value="1"/>
</dbReference>
<keyword evidence="3" id="KW-0503">Monooxygenase</keyword>
<sequence>MIGRRPLLAGLALAVAGAPALARAEAGMEEEDVLFGLIGKIRAHPGQRDALLTVLGGSSQDIPGCLAYILGEDAADPDIIWVTEVWASREAHHASLSLPAVQAAISVGRRLIASFDLNAEMRPVAGIPGR</sequence>
<keyword evidence="3" id="KW-0560">Oxidoreductase</keyword>
<reference evidence="4" key="1">
    <citation type="journal article" date="2019" name="Int. J. Syst. Evol. Microbiol.">
        <title>The Global Catalogue of Microorganisms (GCM) 10K type strain sequencing project: providing services to taxonomists for standard genome sequencing and annotation.</title>
        <authorList>
            <consortium name="The Broad Institute Genomics Platform"/>
            <consortium name="The Broad Institute Genome Sequencing Center for Infectious Disease"/>
            <person name="Wu L."/>
            <person name="Ma J."/>
        </authorList>
    </citation>
    <scope>NUCLEOTIDE SEQUENCE [LARGE SCALE GENOMIC DNA]</scope>
    <source>
        <strain evidence="4">CCUG 62982</strain>
    </source>
</reference>
<evidence type="ECO:0000256" key="1">
    <source>
        <dbReference type="SAM" id="SignalP"/>
    </source>
</evidence>
<keyword evidence="4" id="KW-1185">Reference proteome</keyword>
<dbReference type="RefSeq" id="WP_264944598.1">
    <property type="nucleotide sequence ID" value="NZ_JAPDRA010000005.1"/>
</dbReference>
<evidence type="ECO:0000313" key="3">
    <source>
        <dbReference type="EMBL" id="MFD0947067.1"/>
    </source>
</evidence>
<protein>
    <submittedName>
        <fullName evidence="3">Quinol monooxygenase</fullName>
        <ecNumber evidence="3">1.-.-.-</ecNumber>
    </submittedName>
</protein>
<dbReference type="InterPro" id="IPR007138">
    <property type="entry name" value="ABM_dom"/>
</dbReference>
<feature type="chain" id="PRO_5047541094" evidence="1">
    <location>
        <begin position="23"/>
        <end position="130"/>
    </location>
</feature>
<dbReference type="EMBL" id="JBHTJG010000005">
    <property type="protein sequence ID" value="MFD0947067.1"/>
    <property type="molecule type" value="Genomic_DNA"/>
</dbReference>
<proteinExistence type="predicted"/>
<dbReference type="Pfam" id="PF03992">
    <property type="entry name" value="ABM"/>
    <property type="match status" value="1"/>
</dbReference>
<dbReference type="InterPro" id="IPR006311">
    <property type="entry name" value="TAT_signal"/>
</dbReference>
<evidence type="ECO:0000259" key="2">
    <source>
        <dbReference type="PROSITE" id="PS51725"/>
    </source>
</evidence>
<name>A0ABW3H7D1_9SPHN</name>
<dbReference type="PROSITE" id="PS51725">
    <property type="entry name" value="ABM"/>
    <property type="match status" value="1"/>
</dbReference>
<keyword evidence="1" id="KW-0732">Signal</keyword>
<gene>
    <name evidence="3" type="ORF">ACFQ1E_12020</name>
</gene>
<dbReference type="Proteomes" id="UP001596977">
    <property type="component" value="Unassembled WGS sequence"/>
</dbReference>